<evidence type="ECO:0000313" key="1">
    <source>
        <dbReference type="EMBL" id="MCR6544165.1"/>
    </source>
</evidence>
<dbReference type="Gene3D" id="3.90.226.10">
    <property type="entry name" value="2-enoyl-CoA Hydratase, Chain A, domain 1"/>
    <property type="match status" value="1"/>
</dbReference>
<dbReference type="SUPFAM" id="SSF52096">
    <property type="entry name" value="ClpP/crotonase"/>
    <property type="match status" value="1"/>
</dbReference>
<protein>
    <submittedName>
        <fullName evidence="1">Enoyl-CoA hydratase/isomerase family protein</fullName>
    </submittedName>
</protein>
<evidence type="ECO:0000313" key="2">
    <source>
        <dbReference type="Proteomes" id="UP001524944"/>
    </source>
</evidence>
<accession>A0ABT1Y1T9</accession>
<dbReference type="Pfam" id="PF00378">
    <property type="entry name" value="ECH_1"/>
    <property type="match status" value="1"/>
</dbReference>
<dbReference type="PANTHER" id="PTHR11941:SF54">
    <property type="entry name" value="ENOYL-COA HYDRATASE, MITOCHONDRIAL"/>
    <property type="match status" value="1"/>
</dbReference>
<keyword evidence="2" id="KW-1185">Reference proteome</keyword>
<dbReference type="Proteomes" id="UP001524944">
    <property type="component" value="Unassembled WGS sequence"/>
</dbReference>
<dbReference type="CDD" id="cd06558">
    <property type="entry name" value="crotonase-like"/>
    <property type="match status" value="1"/>
</dbReference>
<dbReference type="RefSeq" id="WP_089609662.1">
    <property type="nucleotide sequence ID" value="NZ_CP022121.1"/>
</dbReference>
<gene>
    <name evidence="1" type="ORF">NVS47_01330</name>
</gene>
<dbReference type="InterPro" id="IPR029045">
    <property type="entry name" value="ClpP/crotonase-like_dom_sf"/>
</dbReference>
<organism evidence="1 2">
    <name type="scientific">Dehalobacterium formicoaceticum</name>
    <dbReference type="NCBI Taxonomy" id="51515"/>
    <lineage>
        <taxon>Bacteria</taxon>
        <taxon>Bacillati</taxon>
        <taxon>Bacillota</taxon>
        <taxon>Clostridia</taxon>
        <taxon>Eubacteriales</taxon>
        <taxon>Peptococcaceae</taxon>
        <taxon>Dehalobacterium</taxon>
    </lineage>
</organism>
<reference evidence="1 2" key="1">
    <citation type="submission" date="2022-08" db="EMBL/GenBank/DDBJ databases">
        <title>Proteogenomics of the novel Dehalobacterium formicoaceticum strain EZ94 highlights a key role of methyltransferases during anaerobic dichloromethane degradation.</title>
        <authorList>
            <person name="Wasmund K."/>
        </authorList>
    </citation>
    <scope>NUCLEOTIDE SEQUENCE [LARGE SCALE GENOMIC DNA]</scope>
    <source>
        <strain evidence="1 2">EZ94</strain>
    </source>
</reference>
<proteinExistence type="predicted"/>
<dbReference type="InterPro" id="IPR001753">
    <property type="entry name" value="Enoyl-CoA_hydra/iso"/>
</dbReference>
<sequence length="241" mass="26476">MKFQKISYEEKGHIGYIIINDPPANMMTADFFRELILLVRCYVIGSPKQGIIISGRGRHFSSGADVEQLKEIVGTQSLGNSDGSVTAYPVWYLENRNTFNYFCNLDIPVISAINGLCIGSGFELALCSHIRICGQNGILGLPESTFGFLPGVTGTLRYTELMGLGRGMELVLSGATFSAEEGLSLGLVHGVVDKKETLTYCQGLMDAILQSGEKYEKKNTGQYLEAFNKVYYQNRNQAKGL</sequence>
<dbReference type="EMBL" id="JANPWE010000001">
    <property type="protein sequence ID" value="MCR6544165.1"/>
    <property type="molecule type" value="Genomic_DNA"/>
</dbReference>
<name>A0ABT1Y1T9_9FIRM</name>
<comment type="caution">
    <text evidence="1">The sequence shown here is derived from an EMBL/GenBank/DDBJ whole genome shotgun (WGS) entry which is preliminary data.</text>
</comment>
<dbReference type="PANTHER" id="PTHR11941">
    <property type="entry name" value="ENOYL-COA HYDRATASE-RELATED"/>
    <property type="match status" value="1"/>
</dbReference>